<reference evidence="5" key="1">
    <citation type="journal article" date="2014" name="Proc. Natl. Acad. Sci. U.S.A.">
        <title>Extensive sampling of basidiomycete genomes demonstrates inadequacy of the white-rot/brown-rot paradigm for wood decay fungi.</title>
        <authorList>
            <person name="Riley R."/>
            <person name="Salamov A.A."/>
            <person name="Brown D.W."/>
            <person name="Nagy L.G."/>
            <person name="Floudas D."/>
            <person name="Held B.W."/>
            <person name="Levasseur A."/>
            <person name="Lombard V."/>
            <person name="Morin E."/>
            <person name="Otillar R."/>
            <person name="Lindquist E.A."/>
            <person name="Sun H."/>
            <person name="LaButti K.M."/>
            <person name="Schmutz J."/>
            <person name="Jabbour D."/>
            <person name="Luo H."/>
            <person name="Baker S.E."/>
            <person name="Pisabarro A.G."/>
            <person name="Walton J.D."/>
            <person name="Blanchette R.A."/>
            <person name="Henrissat B."/>
            <person name="Martin F."/>
            <person name="Cullen D."/>
            <person name="Hibbett D.S."/>
            <person name="Grigoriev I.V."/>
        </authorList>
    </citation>
    <scope>NUCLEOTIDE SEQUENCE [LARGE SCALE GENOMIC DNA]</scope>
    <source>
        <strain evidence="5">CBS 339.88</strain>
    </source>
</reference>
<feature type="compositionally biased region" description="Low complexity" evidence="2">
    <location>
        <begin position="197"/>
        <end position="212"/>
    </location>
</feature>
<sequence length="272" mass="30317">MYNRDPRSFTYDDQNSAYPPSQIPHQSAEYTTTGYQQQPSSDQYYGQPTHGMENPSGPYFRSMTPSLAAAHRYPDSSRDPRYYHPQSFGASSSSATPYTTQNQLYPPQYPPTADQRPVPLGHTPHSRPHFIPTPSEIASSYSSYNHQMVTPHSPSTIPEDGYAPSDYPVSPHMGPSSHGGHGHRPSRITTGRPRTVSTAAASPSPTSASSPSGERFPCEKCGKTFSRSHDRKRHHETQHLPTPIFHVCPYCSKEFSRSGPVFQLLHYSLSFF</sequence>
<feature type="domain" description="C2H2-type" evidence="3">
    <location>
        <begin position="216"/>
        <end position="239"/>
    </location>
</feature>
<gene>
    <name evidence="4" type="ORF">GALMADRAFT_69496</name>
</gene>
<dbReference type="PROSITE" id="PS50157">
    <property type="entry name" value="ZINC_FINGER_C2H2_2"/>
    <property type="match status" value="1"/>
</dbReference>
<dbReference type="AlphaFoldDB" id="A0A067T7W9"/>
<evidence type="ECO:0000256" key="2">
    <source>
        <dbReference type="SAM" id="MobiDB-lite"/>
    </source>
</evidence>
<dbReference type="PROSITE" id="PS00028">
    <property type="entry name" value="ZINC_FINGER_C2H2_1"/>
    <property type="match status" value="1"/>
</dbReference>
<dbReference type="Pfam" id="PF00096">
    <property type="entry name" value="zf-C2H2"/>
    <property type="match status" value="1"/>
</dbReference>
<feature type="compositionally biased region" description="Low complexity" evidence="2">
    <location>
        <begin position="168"/>
        <end position="178"/>
    </location>
</feature>
<feature type="compositionally biased region" description="Polar residues" evidence="2">
    <location>
        <begin position="136"/>
        <end position="156"/>
    </location>
</feature>
<dbReference type="InterPro" id="IPR036236">
    <property type="entry name" value="Znf_C2H2_sf"/>
</dbReference>
<evidence type="ECO:0000259" key="3">
    <source>
        <dbReference type="PROSITE" id="PS50157"/>
    </source>
</evidence>
<dbReference type="HOGENOM" id="CLU_091739_0_0_1"/>
<accession>A0A067T7W9</accession>
<keyword evidence="5" id="KW-1185">Reference proteome</keyword>
<organism evidence="4 5">
    <name type="scientific">Galerina marginata (strain CBS 339.88)</name>
    <dbReference type="NCBI Taxonomy" id="685588"/>
    <lineage>
        <taxon>Eukaryota</taxon>
        <taxon>Fungi</taxon>
        <taxon>Dikarya</taxon>
        <taxon>Basidiomycota</taxon>
        <taxon>Agaricomycotina</taxon>
        <taxon>Agaricomycetes</taxon>
        <taxon>Agaricomycetidae</taxon>
        <taxon>Agaricales</taxon>
        <taxon>Agaricineae</taxon>
        <taxon>Strophariaceae</taxon>
        <taxon>Galerina</taxon>
    </lineage>
</organism>
<dbReference type="InterPro" id="IPR013087">
    <property type="entry name" value="Znf_C2H2_type"/>
</dbReference>
<dbReference type="SUPFAM" id="SSF57667">
    <property type="entry name" value="beta-beta-alpha zinc fingers"/>
    <property type="match status" value="1"/>
</dbReference>
<keyword evidence="1" id="KW-0863">Zinc-finger</keyword>
<dbReference type="EMBL" id="KL142381">
    <property type="protein sequence ID" value="KDR75093.1"/>
    <property type="molecule type" value="Genomic_DNA"/>
</dbReference>
<dbReference type="Proteomes" id="UP000027222">
    <property type="component" value="Unassembled WGS sequence"/>
</dbReference>
<feature type="compositionally biased region" description="Polar residues" evidence="2">
    <location>
        <begin position="88"/>
        <end position="105"/>
    </location>
</feature>
<dbReference type="STRING" id="685588.A0A067T7W9"/>
<proteinExistence type="predicted"/>
<keyword evidence="1" id="KW-0862">Zinc</keyword>
<keyword evidence="1" id="KW-0479">Metal-binding</keyword>
<feature type="compositionally biased region" description="Basic and acidic residues" evidence="2">
    <location>
        <begin position="72"/>
        <end position="82"/>
    </location>
</feature>
<dbReference type="GO" id="GO:0008270">
    <property type="term" value="F:zinc ion binding"/>
    <property type="evidence" value="ECO:0007669"/>
    <property type="project" value="UniProtKB-KW"/>
</dbReference>
<evidence type="ECO:0000313" key="4">
    <source>
        <dbReference type="EMBL" id="KDR75093.1"/>
    </source>
</evidence>
<protein>
    <recommendedName>
        <fullName evidence="3">C2H2-type domain-containing protein</fullName>
    </recommendedName>
</protein>
<name>A0A067T7W9_GALM3</name>
<evidence type="ECO:0000313" key="5">
    <source>
        <dbReference type="Proteomes" id="UP000027222"/>
    </source>
</evidence>
<feature type="region of interest" description="Disordered" evidence="2">
    <location>
        <begin position="1"/>
        <end position="237"/>
    </location>
</feature>
<feature type="compositionally biased region" description="Polar residues" evidence="2">
    <location>
        <begin position="11"/>
        <end position="46"/>
    </location>
</feature>
<dbReference type="OrthoDB" id="8922241at2759"/>
<dbReference type="Gene3D" id="3.30.160.60">
    <property type="entry name" value="Classic Zinc Finger"/>
    <property type="match status" value="1"/>
</dbReference>
<evidence type="ECO:0000256" key="1">
    <source>
        <dbReference type="PROSITE-ProRule" id="PRU00042"/>
    </source>
</evidence>